<accession>A0A0E9X1Q6</accession>
<sequence length="48" mass="5256">METVFRCSIGGASDTIVVSTSYVVASSLLKSTAEVVWQRSFRYGDSYT</sequence>
<protein>
    <submittedName>
        <fullName evidence="1">Uncharacterized protein</fullName>
    </submittedName>
</protein>
<dbReference type="EMBL" id="GBXM01012206">
    <property type="protein sequence ID" value="JAH96371.1"/>
    <property type="molecule type" value="Transcribed_RNA"/>
</dbReference>
<name>A0A0E9X1Q6_ANGAN</name>
<evidence type="ECO:0000313" key="1">
    <source>
        <dbReference type="EMBL" id="JAH96371.1"/>
    </source>
</evidence>
<dbReference type="AlphaFoldDB" id="A0A0E9X1Q6"/>
<reference evidence="1" key="2">
    <citation type="journal article" date="2015" name="Fish Shellfish Immunol.">
        <title>Early steps in the European eel (Anguilla anguilla)-Vibrio vulnificus interaction in the gills: Role of the RtxA13 toxin.</title>
        <authorList>
            <person name="Callol A."/>
            <person name="Pajuelo D."/>
            <person name="Ebbesson L."/>
            <person name="Teles M."/>
            <person name="MacKenzie S."/>
            <person name="Amaro C."/>
        </authorList>
    </citation>
    <scope>NUCLEOTIDE SEQUENCE</scope>
</reference>
<organism evidence="1">
    <name type="scientific">Anguilla anguilla</name>
    <name type="common">European freshwater eel</name>
    <name type="synonym">Muraena anguilla</name>
    <dbReference type="NCBI Taxonomy" id="7936"/>
    <lineage>
        <taxon>Eukaryota</taxon>
        <taxon>Metazoa</taxon>
        <taxon>Chordata</taxon>
        <taxon>Craniata</taxon>
        <taxon>Vertebrata</taxon>
        <taxon>Euteleostomi</taxon>
        <taxon>Actinopterygii</taxon>
        <taxon>Neopterygii</taxon>
        <taxon>Teleostei</taxon>
        <taxon>Anguilliformes</taxon>
        <taxon>Anguillidae</taxon>
        <taxon>Anguilla</taxon>
    </lineage>
</organism>
<proteinExistence type="predicted"/>
<reference evidence="1" key="1">
    <citation type="submission" date="2014-11" db="EMBL/GenBank/DDBJ databases">
        <authorList>
            <person name="Amaro Gonzalez C."/>
        </authorList>
    </citation>
    <scope>NUCLEOTIDE SEQUENCE</scope>
</reference>